<dbReference type="PROSITE" id="PS51387">
    <property type="entry name" value="FAD_PCMH"/>
    <property type="match status" value="1"/>
</dbReference>
<evidence type="ECO:0000259" key="2">
    <source>
        <dbReference type="PROSITE" id="PS51387"/>
    </source>
</evidence>
<dbReference type="InterPro" id="IPR005107">
    <property type="entry name" value="CO_DH_flav_C"/>
</dbReference>
<protein>
    <submittedName>
        <fullName evidence="3">Xanthine dehydrogenase family protein subunit M</fullName>
    </submittedName>
</protein>
<dbReference type="Proteomes" id="UP000741360">
    <property type="component" value="Unassembled WGS sequence"/>
</dbReference>
<comment type="caution">
    <text evidence="3">The sequence shown here is derived from an EMBL/GenBank/DDBJ whole genome shotgun (WGS) entry which is preliminary data.</text>
</comment>
<keyword evidence="1" id="KW-0274">FAD</keyword>
<organism evidence="3 4">
    <name type="scientific">Tectimicrobiota bacterium</name>
    <dbReference type="NCBI Taxonomy" id="2528274"/>
    <lineage>
        <taxon>Bacteria</taxon>
        <taxon>Pseudomonadati</taxon>
        <taxon>Nitrospinota/Tectimicrobiota group</taxon>
        <taxon>Candidatus Tectimicrobiota</taxon>
    </lineage>
</organism>
<feature type="domain" description="FAD-binding PCMH-type" evidence="2">
    <location>
        <begin position="1"/>
        <end position="221"/>
    </location>
</feature>
<dbReference type="InterPro" id="IPR051312">
    <property type="entry name" value="Diverse_Substr_Oxidored"/>
</dbReference>
<dbReference type="Gene3D" id="3.30.465.10">
    <property type="match status" value="2"/>
</dbReference>
<evidence type="ECO:0000313" key="4">
    <source>
        <dbReference type="Proteomes" id="UP000741360"/>
    </source>
</evidence>
<gene>
    <name evidence="3" type="ORF">HYY65_14970</name>
</gene>
<name>A0A932GS18_UNCTE</name>
<dbReference type="Gene3D" id="3.30.43.10">
    <property type="entry name" value="Uridine Diphospho-n-acetylenolpyruvylglucosamine Reductase, domain 2"/>
    <property type="match status" value="1"/>
</dbReference>
<reference evidence="3" key="1">
    <citation type="submission" date="2020-07" db="EMBL/GenBank/DDBJ databases">
        <title>Huge and variable diversity of episymbiotic CPR bacteria and DPANN archaea in groundwater ecosystems.</title>
        <authorList>
            <person name="He C.Y."/>
            <person name="Keren R."/>
            <person name="Whittaker M."/>
            <person name="Farag I.F."/>
            <person name="Doudna J."/>
            <person name="Cate J.H.D."/>
            <person name="Banfield J.F."/>
        </authorList>
    </citation>
    <scope>NUCLEOTIDE SEQUENCE</scope>
    <source>
        <strain evidence="3">NC_groundwater_717_Ag_S-0.2um_59_8</strain>
    </source>
</reference>
<accession>A0A932GS18</accession>
<dbReference type="GO" id="GO:0016491">
    <property type="term" value="F:oxidoreductase activity"/>
    <property type="evidence" value="ECO:0007669"/>
    <property type="project" value="InterPro"/>
</dbReference>
<dbReference type="SMART" id="SM01092">
    <property type="entry name" value="CO_deh_flav_C"/>
    <property type="match status" value="1"/>
</dbReference>
<dbReference type="InterPro" id="IPR036318">
    <property type="entry name" value="FAD-bd_PCMH-like_sf"/>
</dbReference>
<dbReference type="SUPFAM" id="SSF56176">
    <property type="entry name" value="FAD-binding/transporter-associated domain-like"/>
    <property type="match status" value="1"/>
</dbReference>
<dbReference type="Pfam" id="PF03450">
    <property type="entry name" value="CO_deh_flav_C"/>
    <property type="match status" value="1"/>
</dbReference>
<dbReference type="PANTHER" id="PTHR42659:SF9">
    <property type="entry name" value="XANTHINE DEHYDROGENASE FAD-BINDING SUBUNIT XDHB-RELATED"/>
    <property type="match status" value="1"/>
</dbReference>
<dbReference type="InterPro" id="IPR002346">
    <property type="entry name" value="Mopterin_DH_FAD-bd"/>
</dbReference>
<sequence>MKSFAYVPATSTKSAVALLGRARGKARVMAGGTDLLGEMKDNLISPEQIVGLKPAADLNYVKAEASGLRIGALTPLSELAEHKVVRERYPILVQAVEQIATPQLRNMGTVGGNLCQRPRCWYYRGASFPCLKKGGEICYAVNGENLYNAILEGGPCYIVHPSDLASPLQALGAKVKMAGPKGERTVPLEKFFVLPRVNAKKENILGQEEILTEIQVPAVPATMRGTYVKFKERGSWDFGLVSAAALLDIRDGICREARIVLGAVAPVPYRAARAEEVLKGKRVDERLAAQVAEVAVMAARPMSQNAYKVRLAQAAVKRTVLSLA</sequence>
<dbReference type="AlphaFoldDB" id="A0A932GS18"/>
<evidence type="ECO:0000256" key="1">
    <source>
        <dbReference type="ARBA" id="ARBA00022827"/>
    </source>
</evidence>
<evidence type="ECO:0000313" key="3">
    <source>
        <dbReference type="EMBL" id="MBI3016326.1"/>
    </source>
</evidence>
<dbReference type="Pfam" id="PF00941">
    <property type="entry name" value="FAD_binding_5"/>
    <property type="match status" value="1"/>
</dbReference>
<dbReference type="SUPFAM" id="SSF55447">
    <property type="entry name" value="CO dehydrogenase flavoprotein C-terminal domain-like"/>
    <property type="match status" value="1"/>
</dbReference>
<dbReference type="GO" id="GO:0071949">
    <property type="term" value="F:FAD binding"/>
    <property type="evidence" value="ECO:0007669"/>
    <property type="project" value="InterPro"/>
</dbReference>
<proteinExistence type="predicted"/>
<keyword evidence="1" id="KW-0285">Flavoprotein</keyword>
<dbReference type="Gene3D" id="3.30.390.50">
    <property type="entry name" value="CO dehydrogenase flavoprotein, C-terminal domain"/>
    <property type="match status" value="1"/>
</dbReference>
<dbReference type="InterPro" id="IPR016166">
    <property type="entry name" value="FAD-bd_PCMH"/>
</dbReference>
<dbReference type="InterPro" id="IPR016169">
    <property type="entry name" value="FAD-bd_PCMH_sub2"/>
</dbReference>
<dbReference type="EMBL" id="JACPSX010000289">
    <property type="protein sequence ID" value="MBI3016326.1"/>
    <property type="molecule type" value="Genomic_DNA"/>
</dbReference>
<dbReference type="PANTHER" id="PTHR42659">
    <property type="entry name" value="XANTHINE DEHYDROGENASE SUBUNIT C-RELATED"/>
    <property type="match status" value="1"/>
</dbReference>
<dbReference type="InterPro" id="IPR016167">
    <property type="entry name" value="FAD-bd_PCMH_sub1"/>
</dbReference>
<dbReference type="InterPro" id="IPR036683">
    <property type="entry name" value="CO_DH_flav_C_dom_sf"/>
</dbReference>